<dbReference type="AlphaFoldDB" id="A0A3G8WF38"/>
<protein>
    <submittedName>
        <fullName evidence="1">Uncharacterized protein</fullName>
    </submittedName>
</protein>
<reference evidence="2" key="1">
    <citation type="submission" date="2018-11" db="EMBL/GenBank/DDBJ databases">
        <title>Proposal to divide the Flavobacteriaceae and reorganize its genera based on Amino Acid Identity values calculated from whole genome sequences.</title>
        <authorList>
            <person name="Nicholson A.C."/>
            <person name="Gulvik C.A."/>
            <person name="Whitney A.M."/>
            <person name="Humrighouse B.W."/>
            <person name="Bell M."/>
            <person name="Holmes B."/>
            <person name="Steigerwalt A.B."/>
            <person name="Villarma A."/>
            <person name="Sheth M."/>
            <person name="Batra D."/>
            <person name="Pryor J."/>
            <person name="Bernardet J.-F."/>
            <person name="Hugo C."/>
            <person name="Kampfer P."/>
            <person name="Newman J.D."/>
            <person name="McQuiston J.R."/>
        </authorList>
    </citation>
    <scope>NUCLEOTIDE SEQUENCE [LARGE SCALE GENOMIC DNA]</scope>
    <source>
        <strain evidence="2">H4753</strain>
    </source>
</reference>
<dbReference type="EMBL" id="CP034171">
    <property type="protein sequence ID" value="AZI19732.1"/>
    <property type="molecule type" value="Genomic_DNA"/>
</dbReference>
<organism evidence="1 2">
    <name type="scientific">Chryseobacterium taklimakanense</name>
    <dbReference type="NCBI Taxonomy" id="536441"/>
    <lineage>
        <taxon>Bacteria</taxon>
        <taxon>Pseudomonadati</taxon>
        <taxon>Bacteroidota</taxon>
        <taxon>Flavobacteriia</taxon>
        <taxon>Flavobacteriales</taxon>
        <taxon>Weeksellaceae</taxon>
        <taxon>Chryseobacterium group</taxon>
        <taxon>Chryseobacterium</taxon>
    </lineage>
</organism>
<name>A0A3G8WF38_9FLAO</name>
<evidence type="ECO:0000313" key="1">
    <source>
        <dbReference type="EMBL" id="AZI19732.1"/>
    </source>
</evidence>
<gene>
    <name evidence="1" type="ORF">EIH08_02425</name>
</gene>
<evidence type="ECO:0000313" key="2">
    <source>
        <dbReference type="Proteomes" id="UP000282297"/>
    </source>
</evidence>
<sequence length="82" mass="9216">MGAFFYVEQDVFSIIELPGRLSAAIFLFSGKNKKDFRSNPGYDGRFGLSDAGLSLQLNFFGARFARATQHQKHQSPLKQKKS</sequence>
<dbReference type="Proteomes" id="UP000282297">
    <property type="component" value="Chromosome"/>
</dbReference>
<dbReference type="RefSeq" id="WP_124783976.1">
    <property type="nucleotide sequence ID" value="NZ_CP034171.1"/>
</dbReference>
<proteinExistence type="predicted"/>
<accession>A0A3G8WF38</accession>